<evidence type="ECO:0000313" key="2">
    <source>
        <dbReference type="EMBL" id="AOV18744.1"/>
    </source>
</evidence>
<dbReference type="PANTHER" id="PTHR37292">
    <property type="entry name" value="VNG6097C"/>
    <property type="match status" value="1"/>
</dbReference>
<keyword evidence="2" id="KW-0614">Plasmid</keyword>
<evidence type="ECO:0000259" key="1">
    <source>
        <dbReference type="Pfam" id="PF03235"/>
    </source>
</evidence>
<keyword evidence="3" id="KW-1185">Reference proteome</keyword>
<dbReference type="AlphaFoldDB" id="A0A1D8KCR3"/>
<name>A0A1D8KCR3_9GAMM</name>
<accession>A0A1D8KCR3</accession>
<dbReference type="KEGG" id="aaeo:BJI67_16000"/>
<organism evidence="2 3">
    <name type="scientific">Acidihalobacter aeolianus</name>
    <dbReference type="NCBI Taxonomy" id="2792603"/>
    <lineage>
        <taxon>Bacteria</taxon>
        <taxon>Pseudomonadati</taxon>
        <taxon>Pseudomonadota</taxon>
        <taxon>Gammaproteobacteria</taxon>
        <taxon>Chromatiales</taxon>
        <taxon>Ectothiorhodospiraceae</taxon>
        <taxon>Acidihalobacter</taxon>
    </lineage>
</organism>
<reference evidence="2 3" key="1">
    <citation type="submission" date="2016-09" db="EMBL/GenBank/DDBJ databases">
        <title>Acidihalobacter prosperus V6 (DSM14174).</title>
        <authorList>
            <person name="Khaleque H.N."/>
            <person name="Ramsay J.P."/>
            <person name="Murphy R.J.T."/>
            <person name="Kaksonen A.H."/>
            <person name="Boxall N.J."/>
            <person name="Watkin E.L.J."/>
        </authorList>
    </citation>
    <scope>NUCLEOTIDE SEQUENCE [LARGE SCALE GENOMIC DNA]</scope>
    <source>
        <strain evidence="2 3">V6</strain>
        <plasmid evidence="3">papv6</plasmid>
    </source>
</reference>
<feature type="domain" description="GmrSD restriction endonucleases N-terminal" evidence="1">
    <location>
        <begin position="11"/>
        <end position="92"/>
    </location>
</feature>
<geneLocation type="plasmid" evidence="3">
    <name>papv6</name>
</geneLocation>
<sequence length="106" mass="12305">MTTFDSTKASLNDLLREIREGKIHLPDFQRGWVWDDDYIRDLLVSIARSFPIGAVMLLEAGGELRFQTRPVDNLERLITPDREPEKLILDGQTMLKADQKMRIFIC</sequence>
<dbReference type="Proteomes" id="UP000095342">
    <property type="component" value="Plasmid pAPV6"/>
</dbReference>
<protein>
    <recommendedName>
        <fullName evidence="1">GmrSD restriction endonucleases N-terminal domain-containing protein</fullName>
    </recommendedName>
</protein>
<evidence type="ECO:0000313" key="3">
    <source>
        <dbReference type="Proteomes" id="UP000095342"/>
    </source>
</evidence>
<proteinExistence type="predicted"/>
<dbReference type="InterPro" id="IPR004919">
    <property type="entry name" value="GmrSD_N"/>
</dbReference>
<gene>
    <name evidence="2" type="ORF">BJI67_16000</name>
</gene>
<dbReference type="Pfam" id="PF03235">
    <property type="entry name" value="GmrSD_N"/>
    <property type="match status" value="1"/>
</dbReference>
<dbReference type="PANTHER" id="PTHR37292:SF2">
    <property type="entry name" value="DUF262 DOMAIN-CONTAINING PROTEIN"/>
    <property type="match status" value="1"/>
</dbReference>
<dbReference type="EMBL" id="CP017449">
    <property type="protein sequence ID" value="AOV18744.1"/>
    <property type="molecule type" value="Genomic_DNA"/>
</dbReference>